<feature type="domain" description="F-BAR" evidence="15">
    <location>
        <begin position="1"/>
        <end position="263"/>
    </location>
</feature>
<evidence type="ECO:0000256" key="8">
    <source>
        <dbReference type="ARBA" id="ARBA00023054"/>
    </source>
</evidence>
<dbReference type="InterPro" id="IPR011072">
    <property type="entry name" value="HR1_rho-bd"/>
</dbReference>
<dbReference type="Pfam" id="PF25610">
    <property type="entry name" value="HR1_TOCA"/>
    <property type="match status" value="1"/>
</dbReference>
<keyword evidence="8 11" id="KW-0175">Coiled coil</keyword>
<keyword evidence="4 10" id="KW-0728">SH3 domain</keyword>
<evidence type="ECO:0000313" key="18">
    <source>
        <dbReference type="RefSeq" id="XP_022322098.1"/>
    </source>
</evidence>
<evidence type="ECO:0000259" key="16">
    <source>
        <dbReference type="PROSITE" id="PS51860"/>
    </source>
</evidence>
<evidence type="ECO:0000313" key="17">
    <source>
        <dbReference type="Proteomes" id="UP000694844"/>
    </source>
</evidence>
<evidence type="ECO:0000256" key="7">
    <source>
        <dbReference type="ARBA" id="ARBA00022583"/>
    </source>
</evidence>
<keyword evidence="6" id="KW-0963">Cytoplasm</keyword>
<feature type="region of interest" description="Disordered" evidence="13">
    <location>
        <begin position="434"/>
        <end position="473"/>
    </location>
</feature>
<dbReference type="Proteomes" id="UP000694844">
    <property type="component" value="Chromosome 3"/>
</dbReference>
<dbReference type="Gene3D" id="6.10.140.470">
    <property type="match status" value="1"/>
</dbReference>
<dbReference type="InterPro" id="IPR031160">
    <property type="entry name" value="F_BAR_dom"/>
</dbReference>
<evidence type="ECO:0000256" key="10">
    <source>
        <dbReference type="PROSITE-ProRule" id="PRU00192"/>
    </source>
</evidence>
<dbReference type="InterPro" id="IPR027267">
    <property type="entry name" value="AH/BAR_dom_sf"/>
</dbReference>
<keyword evidence="9" id="KW-0472">Membrane</keyword>
<sequence length="573" mass="65221">MSWGTELWDQYDTIATHTQKGIDFCERFTHFLKDRCSIELKYASELKKLVKSYQPKKKEEEEYQQYSWAARFWDVLKELHDLAGQHEVIAENTQGQVLKDVQSLISEMKQQRRKDLQDGAKVQDQLKESLAKLDKSRRNYEKAFKMAEKATDDYRKADADINLSRAEVEKTRNMMMIKNNQCDESKNEYAAQLQQTNQHQRDHYTQQMPSVFQQMQSMEENRINKIKSMVKQIADIERSVVPIINTCIDGMVKASDGISAEEDSKAVIDKYKSGFPIPADIPFEDLSNSSVIDTSNANGTPKNSLDNRKGTVSDKKKNRKDKKGGGGLFGIFTSSKATINKIIGLLGEESKEDFSDLPPNQQRKALNRKIDEFKKEIARETAEREGMLKMKDVYVNNPALGDPNALEKKIEENAQKIDSLQAEMRKYQGYLANMDAKPSPVGQRRNSLSDDSISQSSTNMEMSQTSLPGQPPVAANEPEVYTAIDDEEDHVGEFEHAEGDFDEEGFPVIGTCRALYIYEAGNEGSVAMTEGEEMFVLEQDQGDGWTRVRKHDNSEGFVPTSYIQCHFYDQDEV</sequence>
<evidence type="ECO:0000256" key="4">
    <source>
        <dbReference type="ARBA" id="ARBA00022443"/>
    </source>
</evidence>
<dbReference type="GeneID" id="111123802"/>
<dbReference type="GO" id="GO:0006897">
    <property type="term" value="P:endocytosis"/>
    <property type="evidence" value="ECO:0007669"/>
    <property type="project" value="UniProtKB-KW"/>
</dbReference>
<dbReference type="InterPro" id="IPR036028">
    <property type="entry name" value="SH3-like_dom_sf"/>
</dbReference>
<dbReference type="CDD" id="cd07653">
    <property type="entry name" value="F-BAR_CIP4-like"/>
    <property type="match status" value="1"/>
</dbReference>
<evidence type="ECO:0000259" key="15">
    <source>
        <dbReference type="PROSITE" id="PS51741"/>
    </source>
</evidence>
<dbReference type="AlphaFoldDB" id="A0A8B8D1Z1"/>
<dbReference type="Gene3D" id="1.20.1270.60">
    <property type="entry name" value="Arfaptin homology (AH) domain/BAR domain"/>
    <property type="match status" value="1"/>
</dbReference>
<feature type="compositionally biased region" description="Polar residues" evidence="13">
    <location>
        <begin position="292"/>
        <end position="304"/>
    </location>
</feature>
<dbReference type="FunFam" id="1.20.1270.60:FF:000002">
    <property type="entry name" value="Formin-binding protein 1-like isoform 1"/>
    <property type="match status" value="1"/>
</dbReference>
<evidence type="ECO:0000256" key="2">
    <source>
        <dbReference type="ARBA" id="ARBA00004496"/>
    </source>
</evidence>
<dbReference type="GO" id="GO:0007165">
    <property type="term" value="P:signal transduction"/>
    <property type="evidence" value="ECO:0007669"/>
    <property type="project" value="InterPro"/>
</dbReference>
<accession>A0A8B8D1Z1</accession>
<dbReference type="SMART" id="SM00055">
    <property type="entry name" value="FCH"/>
    <property type="match status" value="1"/>
</dbReference>
<protein>
    <submittedName>
        <fullName evidence="18">Formin-binding protein 1-like isoform X13</fullName>
    </submittedName>
</protein>
<dbReference type="CDD" id="cd11619">
    <property type="entry name" value="HR1_CIP4-like"/>
    <property type="match status" value="1"/>
</dbReference>
<dbReference type="GO" id="GO:0005737">
    <property type="term" value="C:cytoplasm"/>
    <property type="evidence" value="ECO:0007669"/>
    <property type="project" value="UniProtKB-SubCell"/>
</dbReference>
<dbReference type="InterPro" id="IPR001060">
    <property type="entry name" value="FCH_dom"/>
</dbReference>
<keyword evidence="17" id="KW-1185">Reference proteome</keyword>
<feature type="domain" description="REM-1" evidence="16">
    <location>
        <begin position="356"/>
        <end position="433"/>
    </location>
</feature>
<dbReference type="InterPro" id="IPR001452">
    <property type="entry name" value="SH3_domain"/>
</dbReference>
<dbReference type="Pfam" id="PF00611">
    <property type="entry name" value="FCH"/>
    <property type="match status" value="1"/>
</dbReference>
<keyword evidence="7" id="KW-0254">Endocytosis</keyword>
<dbReference type="SUPFAM" id="SSF103657">
    <property type="entry name" value="BAR/IMD domain-like"/>
    <property type="match status" value="1"/>
</dbReference>
<evidence type="ECO:0000256" key="13">
    <source>
        <dbReference type="SAM" id="MobiDB-lite"/>
    </source>
</evidence>
<evidence type="ECO:0000256" key="11">
    <source>
        <dbReference type="PROSITE-ProRule" id="PRU01077"/>
    </source>
</evidence>
<comment type="similarity">
    <text evidence="3">Belongs to the FNBP1 family.</text>
</comment>
<dbReference type="Gene3D" id="2.30.30.40">
    <property type="entry name" value="SH3 Domains"/>
    <property type="match status" value="1"/>
</dbReference>
<name>A0A8B8D1Z1_CRAVI</name>
<dbReference type="PROSITE" id="PS50002">
    <property type="entry name" value="SH3"/>
    <property type="match status" value="1"/>
</dbReference>
<feature type="compositionally biased region" description="Polar residues" evidence="13">
    <location>
        <begin position="458"/>
        <end position="468"/>
    </location>
</feature>
<evidence type="ECO:0000256" key="3">
    <source>
        <dbReference type="ARBA" id="ARBA00009426"/>
    </source>
</evidence>
<keyword evidence="5" id="KW-1003">Cell membrane</keyword>
<dbReference type="InterPro" id="IPR057870">
    <property type="entry name" value="HR1_TOCA"/>
</dbReference>
<dbReference type="PROSITE" id="PS51860">
    <property type="entry name" value="REM_1"/>
    <property type="match status" value="1"/>
</dbReference>
<dbReference type="CDD" id="cd11911">
    <property type="entry name" value="SH3_CIP4-like"/>
    <property type="match status" value="1"/>
</dbReference>
<dbReference type="RefSeq" id="XP_022322098.1">
    <property type="nucleotide sequence ID" value="XM_022466390.1"/>
</dbReference>
<organism evidence="17 18">
    <name type="scientific">Crassostrea virginica</name>
    <name type="common">Eastern oyster</name>
    <dbReference type="NCBI Taxonomy" id="6565"/>
    <lineage>
        <taxon>Eukaryota</taxon>
        <taxon>Metazoa</taxon>
        <taxon>Spiralia</taxon>
        <taxon>Lophotrochozoa</taxon>
        <taxon>Mollusca</taxon>
        <taxon>Bivalvia</taxon>
        <taxon>Autobranchia</taxon>
        <taxon>Pteriomorphia</taxon>
        <taxon>Ostreida</taxon>
        <taxon>Ostreoidea</taxon>
        <taxon>Ostreidae</taxon>
        <taxon>Crassostrea</taxon>
    </lineage>
</organism>
<feature type="coiled-coil region" evidence="12">
    <location>
        <begin position="123"/>
        <end position="150"/>
    </location>
</feature>
<feature type="region of interest" description="Disordered" evidence="13">
    <location>
        <begin position="292"/>
        <end position="322"/>
    </location>
</feature>
<dbReference type="SUPFAM" id="SSF50044">
    <property type="entry name" value="SH3-domain"/>
    <property type="match status" value="1"/>
</dbReference>
<comment type="subcellular location">
    <subcellularLocation>
        <location evidence="1">Cell membrane</location>
    </subcellularLocation>
    <subcellularLocation>
        <location evidence="2">Cytoplasm</location>
    </subcellularLocation>
</comment>
<evidence type="ECO:0000256" key="9">
    <source>
        <dbReference type="ARBA" id="ARBA00023136"/>
    </source>
</evidence>
<proteinExistence type="inferred from homology"/>
<dbReference type="SMART" id="SM00326">
    <property type="entry name" value="SH3"/>
    <property type="match status" value="1"/>
</dbReference>
<evidence type="ECO:0000259" key="14">
    <source>
        <dbReference type="PROSITE" id="PS50002"/>
    </source>
</evidence>
<reference evidence="18" key="1">
    <citation type="submission" date="2025-08" db="UniProtKB">
        <authorList>
            <consortium name="RefSeq"/>
        </authorList>
    </citation>
    <scope>IDENTIFICATION</scope>
    <source>
        <tissue evidence="18">Whole sample</tissue>
    </source>
</reference>
<feature type="domain" description="SH3" evidence="14">
    <location>
        <begin position="507"/>
        <end position="568"/>
    </location>
</feature>
<evidence type="ECO:0000256" key="6">
    <source>
        <dbReference type="ARBA" id="ARBA00022490"/>
    </source>
</evidence>
<dbReference type="PANTHER" id="PTHR15735">
    <property type="entry name" value="FCH AND DOUBLE SH3 DOMAINS PROTEIN"/>
    <property type="match status" value="1"/>
</dbReference>
<evidence type="ECO:0000256" key="1">
    <source>
        <dbReference type="ARBA" id="ARBA00004236"/>
    </source>
</evidence>
<dbReference type="PROSITE" id="PS51741">
    <property type="entry name" value="F_BAR"/>
    <property type="match status" value="1"/>
</dbReference>
<evidence type="ECO:0000256" key="12">
    <source>
        <dbReference type="SAM" id="Coils"/>
    </source>
</evidence>
<dbReference type="GO" id="GO:0005886">
    <property type="term" value="C:plasma membrane"/>
    <property type="evidence" value="ECO:0007669"/>
    <property type="project" value="UniProtKB-SubCell"/>
</dbReference>
<gene>
    <name evidence="18" type="primary">LOC111123802</name>
</gene>
<evidence type="ECO:0000256" key="5">
    <source>
        <dbReference type="ARBA" id="ARBA00022475"/>
    </source>
</evidence>
<dbReference type="FunFam" id="2.30.30.40:FF:000203">
    <property type="entry name" value="Cdc42-interacting protein 4, isoform F"/>
    <property type="match status" value="1"/>
</dbReference>
<dbReference type="OrthoDB" id="8783038at2759"/>
<dbReference type="Pfam" id="PF00018">
    <property type="entry name" value="SH3_1"/>
    <property type="match status" value="1"/>
</dbReference>
<dbReference type="PANTHER" id="PTHR15735:SF12">
    <property type="entry name" value="CDC42-INTERACTING PROTEIN 4, ISOFORM B"/>
    <property type="match status" value="1"/>
</dbReference>
<feature type="compositionally biased region" description="Basic and acidic residues" evidence="13">
    <location>
        <begin position="305"/>
        <end position="315"/>
    </location>
</feature>